<dbReference type="InterPro" id="IPR032466">
    <property type="entry name" value="Metal_Hydrolase"/>
</dbReference>
<reference evidence="3 4" key="1">
    <citation type="submission" date="2018-06" db="EMBL/GenBank/DDBJ databases">
        <title>Comparative genomics of Brasilonema spp. strains.</title>
        <authorList>
            <person name="Alvarenga D.O."/>
            <person name="Fiore M.F."/>
            <person name="Varani A.M."/>
        </authorList>
    </citation>
    <scope>NUCLEOTIDE SEQUENCE [LARGE SCALE GENOMIC DNA]</scope>
    <source>
        <strain evidence="3 4">SPC951</strain>
    </source>
</reference>
<feature type="domain" description="Amidohydrolase-related" evidence="2">
    <location>
        <begin position="183"/>
        <end position="341"/>
    </location>
</feature>
<dbReference type="RefSeq" id="WP_169154677.1">
    <property type="nucleotide sequence ID" value="NZ_CAWPJE010000434.1"/>
</dbReference>
<proteinExistence type="predicted"/>
<keyword evidence="4" id="KW-1185">Reference proteome</keyword>
<sequence>MTIALERPTKKSRSAQIREQLGYPIIDTDVHTQEFEPAFLDYLAQVGGSQIADSFRSHLPGAGRYRWFQQTWEERRTYRTARPPFWGRPTKDTLNLATVSLPKLLHERLQEAGTDFAVLYPNLATLAPQIKNEEMRRAVCRAANLYHADIFRDYSVREARPVAQPSSAWLPQSSALGEPVLPEQARQHTGVRVTPIATIPLNTPQEGIEELEYAVKELGLKAIQIPAYVTRVIPGFEKYPEEVQREATWIDTFALDSAYDYDPFWAKCVELKVVPTTHASGMGWTARRSISNYQYNHIGHFASAGEAFCKALFFGGVTRRFPTLKFAFLEGGSVWGASLYTDIIWHWETRNPEILQNNHPGNVNKEELRELFARYGGPELSVRGASRNENRFEEIGSGLGFHGKYFAPEDPGELNEFAEAGITKPEDVRDRFLNHFYFGTESDDTRVAYAFHQKANPFGDRVKAFLGSDSGHWDVPDITAVTSNAYSFVERGILSEEDLRYFLSIHPLELYTSLNRDFFKGTAIEKEAEEYLVSVGR</sequence>
<dbReference type="Gene3D" id="3.20.20.140">
    <property type="entry name" value="Metal-dependent hydrolases"/>
    <property type="match status" value="1"/>
</dbReference>
<protein>
    <submittedName>
        <fullName evidence="3">Amidohydrolase</fullName>
    </submittedName>
</protein>
<evidence type="ECO:0000259" key="2">
    <source>
        <dbReference type="Pfam" id="PF04909"/>
    </source>
</evidence>
<dbReference type="Pfam" id="PF04909">
    <property type="entry name" value="Amidohydro_2"/>
    <property type="match status" value="1"/>
</dbReference>
<dbReference type="PANTHER" id="PTHR21240">
    <property type="entry name" value="2-AMINO-3-CARBOXYLMUCONATE-6-SEMIALDEHYDE DECARBOXYLASE"/>
    <property type="match status" value="1"/>
</dbReference>
<name>A0ABX1P6D2_9CYAN</name>
<dbReference type="InterPro" id="IPR006680">
    <property type="entry name" value="Amidohydro-rel"/>
</dbReference>
<dbReference type="EMBL" id="QMEB01000043">
    <property type="protein sequence ID" value="NMG19402.1"/>
    <property type="molecule type" value="Genomic_DNA"/>
</dbReference>
<evidence type="ECO:0000256" key="1">
    <source>
        <dbReference type="ARBA" id="ARBA00023239"/>
    </source>
</evidence>
<dbReference type="PANTHER" id="PTHR21240:SF28">
    <property type="entry name" value="ISO-OROTATE DECARBOXYLASE (EUROFUNG)"/>
    <property type="match status" value="1"/>
</dbReference>
<dbReference type="Proteomes" id="UP000718564">
    <property type="component" value="Unassembled WGS sequence"/>
</dbReference>
<organism evidence="3 4">
    <name type="scientific">Brasilonema bromeliae SPC951</name>
    <dbReference type="NCBI Taxonomy" id="385972"/>
    <lineage>
        <taxon>Bacteria</taxon>
        <taxon>Bacillati</taxon>
        <taxon>Cyanobacteriota</taxon>
        <taxon>Cyanophyceae</taxon>
        <taxon>Nostocales</taxon>
        <taxon>Scytonemataceae</taxon>
        <taxon>Brasilonema</taxon>
        <taxon>Bromeliae group (in: Brasilonema)</taxon>
    </lineage>
</organism>
<keyword evidence="1" id="KW-0456">Lyase</keyword>
<gene>
    <name evidence="3" type="ORF">DP116_07985</name>
</gene>
<evidence type="ECO:0000313" key="3">
    <source>
        <dbReference type="EMBL" id="NMG19402.1"/>
    </source>
</evidence>
<dbReference type="SUPFAM" id="SSF51556">
    <property type="entry name" value="Metallo-dependent hydrolases"/>
    <property type="match status" value="1"/>
</dbReference>
<evidence type="ECO:0000313" key="4">
    <source>
        <dbReference type="Proteomes" id="UP000718564"/>
    </source>
</evidence>
<comment type="caution">
    <text evidence="3">The sequence shown here is derived from an EMBL/GenBank/DDBJ whole genome shotgun (WGS) entry which is preliminary data.</text>
</comment>
<accession>A0ABX1P6D2</accession>
<dbReference type="InterPro" id="IPR032465">
    <property type="entry name" value="ACMSD"/>
</dbReference>